<dbReference type="GO" id="GO:0005829">
    <property type="term" value="C:cytosol"/>
    <property type="evidence" value="ECO:0007669"/>
    <property type="project" value="TreeGrafter"/>
</dbReference>
<dbReference type="InterPro" id="IPR048304">
    <property type="entry name" value="UbiD_Rift_dom"/>
</dbReference>
<dbReference type="InterPro" id="IPR002830">
    <property type="entry name" value="UbiD"/>
</dbReference>
<name>A0A971M3U3_9BACT</name>
<evidence type="ECO:0000313" key="5">
    <source>
        <dbReference type="EMBL" id="NLW34616.1"/>
    </source>
</evidence>
<dbReference type="Pfam" id="PF20695">
    <property type="entry name" value="UbiD_N"/>
    <property type="match status" value="1"/>
</dbReference>
<dbReference type="Gene3D" id="3.40.1670.10">
    <property type="entry name" value="UbiD C-terminal domain-like"/>
    <property type="match status" value="1"/>
</dbReference>
<dbReference type="InterPro" id="IPR049381">
    <property type="entry name" value="UbiD-like_C"/>
</dbReference>
<dbReference type="InterPro" id="IPR022390">
    <property type="entry name" value="HBDC"/>
</dbReference>
<dbReference type="NCBIfam" id="TIGR03701">
    <property type="entry name" value="mena_SCO4490"/>
    <property type="match status" value="1"/>
</dbReference>
<comment type="caution">
    <text evidence="5">The sequence shown here is derived from an EMBL/GenBank/DDBJ whole genome shotgun (WGS) entry which is preliminary data.</text>
</comment>
<dbReference type="InterPro" id="IPR049383">
    <property type="entry name" value="UbiD-like_N"/>
</dbReference>
<dbReference type="Pfam" id="PF01977">
    <property type="entry name" value="UbiD"/>
    <property type="match status" value="1"/>
</dbReference>
<accession>A0A971M3U3</accession>
<evidence type="ECO:0000259" key="4">
    <source>
        <dbReference type="Pfam" id="PF20696"/>
    </source>
</evidence>
<dbReference type="EMBL" id="JAAYEE010000070">
    <property type="protein sequence ID" value="NLW34616.1"/>
    <property type="molecule type" value="Genomic_DNA"/>
</dbReference>
<dbReference type="GO" id="GO:0008694">
    <property type="term" value="F:4-hydroxy-3-polyprenylbenzoate decarboxylase activity"/>
    <property type="evidence" value="ECO:0007669"/>
    <property type="project" value="TreeGrafter"/>
</dbReference>
<comment type="similarity">
    <text evidence="1">Belongs to the UbiD family.</text>
</comment>
<feature type="domain" description="3-octaprenyl-4-hydroxybenzoate carboxy-lyase-like C-terminal" evidence="4">
    <location>
        <begin position="319"/>
        <end position="441"/>
    </location>
</feature>
<evidence type="ECO:0000259" key="2">
    <source>
        <dbReference type="Pfam" id="PF01977"/>
    </source>
</evidence>
<dbReference type="GO" id="GO:0006744">
    <property type="term" value="P:ubiquinone biosynthetic process"/>
    <property type="evidence" value="ECO:0007669"/>
    <property type="project" value="TreeGrafter"/>
</dbReference>
<dbReference type="NCBIfam" id="TIGR00148">
    <property type="entry name" value="UbiD family decarboxylase"/>
    <property type="match status" value="1"/>
</dbReference>
<dbReference type="SUPFAM" id="SSF143968">
    <property type="entry name" value="UbiD C-terminal domain-like"/>
    <property type="match status" value="1"/>
</dbReference>
<protein>
    <submittedName>
        <fullName evidence="5">Menaquinone biosynthesis decarboxylase</fullName>
    </submittedName>
</protein>
<reference evidence="5" key="1">
    <citation type="journal article" date="2020" name="Biotechnol. Biofuels">
        <title>New insights from the biogas microbiome by comprehensive genome-resolved metagenomics of nearly 1600 species originating from multiple anaerobic digesters.</title>
        <authorList>
            <person name="Campanaro S."/>
            <person name="Treu L."/>
            <person name="Rodriguez-R L.M."/>
            <person name="Kovalovszki A."/>
            <person name="Ziels R.M."/>
            <person name="Maus I."/>
            <person name="Zhu X."/>
            <person name="Kougias P.G."/>
            <person name="Basile A."/>
            <person name="Luo G."/>
            <person name="Schluter A."/>
            <person name="Konstantinidis K.T."/>
            <person name="Angelidaki I."/>
        </authorList>
    </citation>
    <scope>NUCLEOTIDE SEQUENCE</scope>
    <source>
        <strain evidence="5">AS06rmzACSIP_7</strain>
    </source>
</reference>
<evidence type="ECO:0000313" key="6">
    <source>
        <dbReference type="Proteomes" id="UP000777265"/>
    </source>
</evidence>
<feature type="domain" description="3-octaprenyl-4-hydroxybenzoate carboxy-lyase-like N-terminal" evidence="3">
    <location>
        <begin position="8"/>
        <end position="78"/>
    </location>
</feature>
<dbReference type="SUPFAM" id="SSF50475">
    <property type="entry name" value="FMN-binding split barrel"/>
    <property type="match status" value="1"/>
</dbReference>
<dbReference type="Proteomes" id="UP000777265">
    <property type="component" value="Unassembled WGS sequence"/>
</dbReference>
<organism evidence="5 6">
    <name type="scientific">Syntrophorhabdus aromaticivorans</name>
    <dbReference type="NCBI Taxonomy" id="328301"/>
    <lineage>
        <taxon>Bacteria</taxon>
        <taxon>Pseudomonadati</taxon>
        <taxon>Thermodesulfobacteriota</taxon>
        <taxon>Syntrophorhabdia</taxon>
        <taxon>Syntrophorhabdales</taxon>
        <taxon>Syntrophorhabdaceae</taxon>
        <taxon>Syntrophorhabdus</taxon>
    </lineage>
</organism>
<proteinExistence type="inferred from homology"/>
<dbReference type="PANTHER" id="PTHR30108">
    <property type="entry name" value="3-OCTAPRENYL-4-HYDROXYBENZOATE CARBOXY-LYASE-RELATED"/>
    <property type="match status" value="1"/>
</dbReference>
<evidence type="ECO:0000256" key="1">
    <source>
        <dbReference type="ARBA" id="ARBA00010021"/>
    </source>
</evidence>
<sequence>MDLKSLISLWEKKGILKRVRERVSRDLEVTEIYQRVFHEKGPALLFENVDGLTIPLMINIFGTWDRVWDVFGVSSEQELLGRIEPLLTMEQPAGILQKAQTLWKLKGLAGIFPREVKKGPCQETVIRGSEIDLESIPVMKCWPEDAGRFITFPVVVTKDPLSGKHNMGMYRMQVIDKTRTAMHWHPTKGGCLHYERAKALGKRLEAACALGCEPAVIYAATAPLPPDIGELLLAGLLMDRPVETVKCTTIDINVPAQSQIVLEGYIEEEPFMEGPFGDHTGYYTPARSFPVFKVEAVTMNASPVYVSTAVGWPPLEDSLLGKLTERLFLPLMRFVIPDIQDIEIPEAGLFHNFVFVSIDKRYPGQAYKVMDSLWGLGQMSVSKVIVVFDKDVNIHDMSEVLFHLGNNIDPLRDVVLKKGPMDILDHASAEEGFGGKMGIDATAKMKEEGHARPWPKRAVMDAETVKRIDGIWHSLGL</sequence>
<dbReference type="Gene3D" id="1.20.5.570">
    <property type="entry name" value="Single helix bin"/>
    <property type="match status" value="1"/>
</dbReference>
<reference evidence="5" key="2">
    <citation type="submission" date="2020-01" db="EMBL/GenBank/DDBJ databases">
        <authorList>
            <person name="Campanaro S."/>
        </authorList>
    </citation>
    <scope>NUCLEOTIDE SEQUENCE</scope>
    <source>
        <strain evidence="5">AS06rmzACSIP_7</strain>
    </source>
</reference>
<evidence type="ECO:0000259" key="3">
    <source>
        <dbReference type="Pfam" id="PF20695"/>
    </source>
</evidence>
<feature type="domain" description="3-octaprenyl-4-hydroxybenzoate carboxy-lyase-like Rift-related" evidence="2">
    <location>
        <begin position="115"/>
        <end position="312"/>
    </location>
</feature>
<gene>
    <name evidence="5" type="ORF">GXY80_03915</name>
</gene>
<dbReference type="Pfam" id="PF20696">
    <property type="entry name" value="UbiD_C"/>
    <property type="match status" value="1"/>
</dbReference>
<dbReference type="PANTHER" id="PTHR30108:SF17">
    <property type="entry name" value="FERULIC ACID DECARBOXYLASE 1"/>
    <property type="match status" value="1"/>
</dbReference>
<dbReference type="AlphaFoldDB" id="A0A971M3U3"/>